<name>A0ABT9GV48_9GAMM</name>
<feature type="binding site" evidence="9">
    <location>
        <position position="220"/>
    </location>
    <ligand>
        <name>NADPH</name>
        <dbReference type="ChEBI" id="CHEBI:57783"/>
    </ligand>
</feature>
<keyword evidence="7 9" id="KW-0414">Isoprene biosynthesis</keyword>
<dbReference type="Pfam" id="PF02670">
    <property type="entry name" value="DXP_reductoisom"/>
    <property type="match status" value="1"/>
</dbReference>
<evidence type="ECO:0000256" key="4">
    <source>
        <dbReference type="ARBA" id="ARBA00022857"/>
    </source>
</evidence>
<evidence type="ECO:0000256" key="7">
    <source>
        <dbReference type="ARBA" id="ARBA00023229"/>
    </source>
</evidence>
<evidence type="ECO:0000259" key="12">
    <source>
        <dbReference type="Pfam" id="PF13288"/>
    </source>
</evidence>
<dbReference type="HAMAP" id="MF_00183">
    <property type="entry name" value="DXP_reductoisom"/>
    <property type="match status" value="1"/>
</dbReference>
<feature type="binding site" evidence="9">
    <location>
        <position position="191"/>
    </location>
    <ligand>
        <name>1-deoxy-D-xylulose 5-phosphate</name>
        <dbReference type="ChEBI" id="CHEBI:57792"/>
    </ligand>
</feature>
<evidence type="ECO:0000313" key="13">
    <source>
        <dbReference type="EMBL" id="MDP4534927.1"/>
    </source>
</evidence>
<proteinExistence type="inferred from homology"/>
<dbReference type="Proteomes" id="UP001231616">
    <property type="component" value="Unassembled WGS sequence"/>
</dbReference>
<feature type="binding site" evidence="9">
    <location>
        <position position="236"/>
    </location>
    <ligand>
        <name>1-deoxy-D-xylulose 5-phosphate</name>
        <dbReference type="ChEBI" id="CHEBI:57792"/>
    </ligand>
</feature>
<comment type="function">
    <text evidence="9">Catalyzes the NADPH-dependent rearrangement and reduction of 1-deoxy-D-xylulose-5-phosphate (DXP) to 2-C-methyl-D-erythritol 4-phosphate (MEP).</text>
</comment>
<feature type="binding site" evidence="9">
    <location>
        <position position="38"/>
    </location>
    <ligand>
        <name>NADPH</name>
        <dbReference type="ChEBI" id="CHEBI:57783"/>
    </ligand>
</feature>
<comment type="catalytic activity">
    <reaction evidence="8">
        <text>2-C-methyl-D-erythritol 4-phosphate + NADP(+) = 1-deoxy-D-xylulose 5-phosphate + NADPH + H(+)</text>
        <dbReference type="Rhea" id="RHEA:13717"/>
        <dbReference type="ChEBI" id="CHEBI:15378"/>
        <dbReference type="ChEBI" id="CHEBI:57783"/>
        <dbReference type="ChEBI" id="CHEBI:57792"/>
        <dbReference type="ChEBI" id="CHEBI:58262"/>
        <dbReference type="ChEBI" id="CHEBI:58349"/>
        <dbReference type="EC" id="1.1.1.267"/>
    </reaction>
    <physiologicalReaction direction="right-to-left" evidence="8">
        <dbReference type="Rhea" id="RHEA:13719"/>
    </physiologicalReaction>
</comment>
<evidence type="ECO:0000256" key="6">
    <source>
        <dbReference type="ARBA" id="ARBA00023211"/>
    </source>
</evidence>
<dbReference type="PANTHER" id="PTHR30525">
    <property type="entry name" value="1-DEOXY-D-XYLULOSE 5-PHOSPHATE REDUCTOISOMERASE"/>
    <property type="match status" value="1"/>
</dbReference>
<feature type="binding site" evidence="9">
    <location>
        <position position="150"/>
    </location>
    <ligand>
        <name>Mn(2+)</name>
        <dbReference type="ChEBI" id="CHEBI:29035"/>
    </ligand>
</feature>
<feature type="binding site" evidence="9">
    <location>
        <position position="232"/>
    </location>
    <ligand>
        <name>1-deoxy-D-xylulose 5-phosphate</name>
        <dbReference type="ChEBI" id="CHEBI:57792"/>
    </ligand>
</feature>
<evidence type="ECO:0000256" key="1">
    <source>
        <dbReference type="ARBA" id="ARBA00005094"/>
    </source>
</evidence>
<dbReference type="InterPro" id="IPR013644">
    <property type="entry name" value="DXP_reductoisomerase_C"/>
</dbReference>
<feature type="binding site" evidence="9">
    <location>
        <position position="126"/>
    </location>
    <ligand>
        <name>NADPH</name>
        <dbReference type="ChEBI" id="CHEBI:57783"/>
    </ligand>
</feature>
<keyword evidence="5 9" id="KW-0560">Oxidoreductase</keyword>
<dbReference type="InterPro" id="IPR026877">
    <property type="entry name" value="DXPR_C"/>
</dbReference>
<evidence type="ECO:0000256" key="5">
    <source>
        <dbReference type="ARBA" id="ARBA00023002"/>
    </source>
</evidence>
<dbReference type="Pfam" id="PF08436">
    <property type="entry name" value="DXP_redisom_C"/>
    <property type="match status" value="1"/>
</dbReference>
<feature type="binding site" evidence="9">
    <location>
        <position position="11"/>
    </location>
    <ligand>
        <name>NADPH</name>
        <dbReference type="ChEBI" id="CHEBI:57783"/>
    </ligand>
</feature>
<comment type="caution">
    <text evidence="9">Lacks conserved residue(s) required for the propagation of feature annotation.</text>
</comment>
<dbReference type="InterPro" id="IPR013512">
    <property type="entry name" value="DXP_reductoisomerase_N"/>
</dbReference>
<feature type="binding site" evidence="9">
    <location>
        <position position="13"/>
    </location>
    <ligand>
        <name>NADPH</name>
        <dbReference type="ChEBI" id="CHEBI:57783"/>
    </ligand>
</feature>
<dbReference type="InterPro" id="IPR003821">
    <property type="entry name" value="DXP_reductoisomerase"/>
</dbReference>
<feature type="binding site" evidence="9">
    <location>
        <position position="124"/>
    </location>
    <ligand>
        <name>NADPH</name>
        <dbReference type="ChEBI" id="CHEBI:57783"/>
    </ligand>
</feature>
<evidence type="ECO:0000259" key="11">
    <source>
        <dbReference type="Pfam" id="PF08436"/>
    </source>
</evidence>
<dbReference type="RefSeq" id="WP_305892193.1">
    <property type="nucleotide sequence ID" value="NZ_JAUZVZ010000002.1"/>
</dbReference>
<organism evidence="13 14">
    <name type="scientific">Alkalimonas collagenimarina</name>
    <dbReference type="NCBI Taxonomy" id="400390"/>
    <lineage>
        <taxon>Bacteria</taxon>
        <taxon>Pseudomonadati</taxon>
        <taxon>Pseudomonadota</taxon>
        <taxon>Gammaproteobacteria</taxon>
        <taxon>Alkalimonas</taxon>
    </lineage>
</organism>
<dbReference type="Gene3D" id="1.10.1740.10">
    <property type="match status" value="1"/>
</dbReference>
<feature type="binding site" evidence="9">
    <location>
        <position position="227"/>
    </location>
    <ligand>
        <name>1-deoxy-D-xylulose 5-phosphate</name>
        <dbReference type="ChEBI" id="CHEBI:57792"/>
    </ligand>
</feature>
<dbReference type="SUPFAM" id="SSF51735">
    <property type="entry name" value="NAD(P)-binding Rossmann-fold domains"/>
    <property type="match status" value="1"/>
</dbReference>
<keyword evidence="14" id="KW-1185">Reference proteome</keyword>
<dbReference type="SUPFAM" id="SSF55347">
    <property type="entry name" value="Glyceraldehyde-3-phosphate dehydrogenase-like, C-terminal domain"/>
    <property type="match status" value="1"/>
</dbReference>
<feature type="binding site" evidence="9">
    <location>
        <position position="10"/>
    </location>
    <ligand>
        <name>NADPH</name>
        <dbReference type="ChEBI" id="CHEBI:57783"/>
    </ligand>
</feature>
<feature type="binding site" evidence="9">
    <location>
        <position position="151"/>
    </location>
    <ligand>
        <name>1-deoxy-D-xylulose 5-phosphate</name>
        <dbReference type="ChEBI" id="CHEBI:57792"/>
    </ligand>
</feature>
<evidence type="ECO:0000256" key="2">
    <source>
        <dbReference type="ARBA" id="ARBA00006825"/>
    </source>
</evidence>
<dbReference type="PANTHER" id="PTHR30525:SF0">
    <property type="entry name" value="1-DEOXY-D-XYLULOSE 5-PHOSPHATE REDUCTOISOMERASE, CHLOROPLASTIC"/>
    <property type="match status" value="1"/>
</dbReference>
<gene>
    <name evidence="13" type="primary">ispC</name>
    <name evidence="9" type="synonym">dxr</name>
    <name evidence="13" type="ORF">Q3O60_01835</name>
</gene>
<reference evidence="13 14" key="1">
    <citation type="submission" date="2023-08" db="EMBL/GenBank/DDBJ databases">
        <authorList>
            <person name="Joshi A."/>
            <person name="Thite S."/>
        </authorList>
    </citation>
    <scope>NUCLEOTIDE SEQUENCE [LARGE SCALE GENOMIC DNA]</scope>
    <source>
        <strain evidence="13 14">AC40</strain>
    </source>
</reference>
<dbReference type="EC" id="1.1.1.267" evidence="9"/>
<dbReference type="Pfam" id="PF13288">
    <property type="entry name" value="DXPR_C"/>
    <property type="match status" value="1"/>
</dbReference>
<dbReference type="SUPFAM" id="SSF69055">
    <property type="entry name" value="1-deoxy-D-xylulose-5-phosphate reductoisomerase, C-terminal domain"/>
    <property type="match status" value="1"/>
</dbReference>
<feature type="domain" description="1-deoxy-D-xylulose 5-phosphate reductoisomerase N-terminal" evidence="10">
    <location>
        <begin position="4"/>
        <end position="132"/>
    </location>
</feature>
<comment type="similarity">
    <text evidence="2 9">Belongs to the DXR family.</text>
</comment>
<dbReference type="Gene3D" id="3.40.50.720">
    <property type="entry name" value="NAD(P)-binding Rossmann-like Domain"/>
    <property type="match status" value="1"/>
</dbReference>
<dbReference type="InterPro" id="IPR036291">
    <property type="entry name" value="NAD(P)-bd_dom_sf"/>
</dbReference>
<dbReference type="PIRSF" id="PIRSF006205">
    <property type="entry name" value="Dxp_reductismrs"/>
    <property type="match status" value="1"/>
</dbReference>
<dbReference type="InterPro" id="IPR036169">
    <property type="entry name" value="DXPR_C_sf"/>
</dbReference>
<accession>A0ABT9GV48</accession>
<feature type="domain" description="1-deoxy-D-xylulose 5-phosphate reductoisomerase C-terminal" evidence="11">
    <location>
        <begin position="146"/>
        <end position="244"/>
    </location>
</feature>
<evidence type="ECO:0000256" key="8">
    <source>
        <dbReference type="ARBA" id="ARBA00048543"/>
    </source>
</evidence>
<sequence>MQQLVILGATGSIGLSTLKVVSEHSERYQVLALTADTNVAGMLELCNRFQPKYVVMANVEAAAELRQRLPSHLKGIEVLSGQAALAEIAGHGDADIVMAAIVGAAGLLPTLAAVRAGKTVLLANKEALIMAGSLFMQEVRHSGARLLPVDSEHNAIFQCLPASLQQAVSRHQLQTDSLSSHSISKLMLTASGGPFLQRPLHEFATITPAEAIAHPNWDMGQKISVDSATMMNKGLEFIEAHWLFQCPVDAIEVVIHPQSVIHSMVQYTDGSVIAQLGQPDMCTPIAYALAYPERISTSVPALDFSRMSELSFSGADKKRFPNLYLAIEACRYGQAATTALNAANEVAVAAFLQHRLAFNDIARLNEQVLEKMATNSAKDLEHILAIDEQARQLAQQQLGALSK</sequence>
<keyword evidence="6 9" id="KW-0464">Manganese</keyword>
<feature type="binding site" evidence="9">
    <location>
        <position position="12"/>
    </location>
    <ligand>
        <name>NADPH</name>
        <dbReference type="ChEBI" id="CHEBI:57783"/>
    </ligand>
</feature>
<evidence type="ECO:0000256" key="3">
    <source>
        <dbReference type="ARBA" id="ARBA00022723"/>
    </source>
</evidence>
<comment type="pathway">
    <text evidence="1 9">Isoprenoid biosynthesis; isopentenyl diphosphate biosynthesis via DXP pathway; isopentenyl diphosphate from 1-deoxy-D-xylulose 5-phosphate: step 1/6.</text>
</comment>
<keyword evidence="3 9" id="KW-0479">Metal-binding</keyword>
<feature type="domain" description="DXP reductoisomerase C-terminal" evidence="12">
    <location>
        <begin position="276"/>
        <end position="392"/>
    </location>
</feature>
<feature type="binding site" evidence="9">
    <location>
        <position position="236"/>
    </location>
    <ligand>
        <name>Mn(2+)</name>
        <dbReference type="ChEBI" id="CHEBI:29035"/>
    </ligand>
</feature>
<feature type="binding site" evidence="9">
    <location>
        <position position="152"/>
    </location>
    <ligand>
        <name>Mn(2+)</name>
        <dbReference type="ChEBI" id="CHEBI:29035"/>
    </ligand>
</feature>
<dbReference type="NCBIfam" id="TIGR00243">
    <property type="entry name" value="Dxr"/>
    <property type="match status" value="1"/>
</dbReference>
<feature type="binding site" evidence="9">
    <location>
        <position position="152"/>
    </location>
    <ligand>
        <name>1-deoxy-D-xylulose 5-phosphate</name>
        <dbReference type="ChEBI" id="CHEBI:57792"/>
    </ligand>
</feature>
<evidence type="ECO:0000313" key="14">
    <source>
        <dbReference type="Proteomes" id="UP001231616"/>
    </source>
</evidence>
<comment type="cofactor">
    <cofactor evidence="9">
        <name>Mg(2+)</name>
        <dbReference type="ChEBI" id="CHEBI:18420"/>
    </cofactor>
    <cofactor evidence="9">
        <name>Mn(2+)</name>
        <dbReference type="ChEBI" id="CHEBI:29035"/>
    </cofactor>
</comment>
<keyword evidence="4 9" id="KW-0521">NADP</keyword>
<evidence type="ECO:0000259" key="10">
    <source>
        <dbReference type="Pfam" id="PF02670"/>
    </source>
</evidence>
<dbReference type="EMBL" id="JAUZVZ010000002">
    <property type="protein sequence ID" value="MDP4534927.1"/>
    <property type="molecule type" value="Genomic_DNA"/>
</dbReference>
<keyword evidence="9" id="KW-0460">Magnesium</keyword>
<comment type="caution">
    <text evidence="13">The sequence shown here is derived from an EMBL/GenBank/DDBJ whole genome shotgun (WGS) entry which is preliminary data.</text>
</comment>
<evidence type="ECO:0000256" key="9">
    <source>
        <dbReference type="HAMAP-Rule" id="MF_00183"/>
    </source>
</evidence>
<feature type="binding site" evidence="9">
    <location>
        <position position="214"/>
    </location>
    <ligand>
        <name>1-deoxy-D-xylulose 5-phosphate</name>
        <dbReference type="ChEBI" id="CHEBI:57792"/>
    </ligand>
</feature>
<dbReference type="GO" id="GO:0030604">
    <property type="term" value="F:1-deoxy-D-xylulose-5-phosphate reductoisomerase activity"/>
    <property type="evidence" value="ECO:0007669"/>
    <property type="project" value="UniProtKB-EC"/>
</dbReference>
<dbReference type="NCBIfam" id="NF003938">
    <property type="entry name" value="PRK05447.1-1"/>
    <property type="match status" value="1"/>
</dbReference>
<feature type="binding site" evidence="9">
    <location>
        <position position="125"/>
    </location>
    <ligand>
        <name>1-deoxy-D-xylulose 5-phosphate</name>
        <dbReference type="ChEBI" id="CHEBI:57792"/>
    </ligand>
</feature>
<dbReference type="NCBIfam" id="NF009114">
    <property type="entry name" value="PRK12464.1"/>
    <property type="match status" value="1"/>
</dbReference>
<feature type="binding site" evidence="9">
    <location>
        <position position="233"/>
    </location>
    <ligand>
        <name>1-deoxy-D-xylulose 5-phosphate</name>
        <dbReference type="ChEBI" id="CHEBI:57792"/>
    </ligand>
</feature>
<protein>
    <recommendedName>
        <fullName evidence="9">1-deoxy-D-xylulose 5-phosphate reductoisomerase</fullName>
        <shortName evidence="9">DXP reductoisomerase</shortName>
        <ecNumber evidence="9">1.1.1.267</ecNumber>
    </recommendedName>
    <alternativeName>
        <fullName evidence="9">1-deoxyxylulose-5-phosphate reductoisomerase</fullName>
    </alternativeName>
    <alternativeName>
        <fullName evidence="9">2-C-methyl-D-erythritol 4-phosphate synthase</fullName>
    </alternativeName>
</protein>